<dbReference type="AlphaFoldDB" id="A0A9J7JWA0"/>
<evidence type="ECO:0000256" key="1">
    <source>
        <dbReference type="SAM" id="MobiDB-lite"/>
    </source>
</evidence>
<organism evidence="2 3">
    <name type="scientific">Cricetulus griseus</name>
    <name type="common">Chinese hamster</name>
    <name type="synonym">Cricetulus barabensis griseus</name>
    <dbReference type="NCBI Taxonomy" id="10029"/>
    <lineage>
        <taxon>Eukaryota</taxon>
        <taxon>Metazoa</taxon>
        <taxon>Chordata</taxon>
        <taxon>Craniata</taxon>
        <taxon>Vertebrata</taxon>
        <taxon>Euteleostomi</taxon>
        <taxon>Mammalia</taxon>
        <taxon>Eutheria</taxon>
        <taxon>Euarchontoglires</taxon>
        <taxon>Glires</taxon>
        <taxon>Rodentia</taxon>
        <taxon>Myomorpha</taxon>
        <taxon>Muroidea</taxon>
        <taxon>Cricetidae</taxon>
        <taxon>Cricetinae</taxon>
        <taxon>Cricetulus</taxon>
    </lineage>
</organism>
<reference evidence="3" key="3">
    <citation type="submission" date="2025-08" db="UniProtKB">
        <authorList>
            <consortium name="RefSeq"/>
        </authorList>
    </citation>
    <scope>IDENTIFICATION</scope>
    <source>
        <strain evidence="3">17A/GY</strain>
        <tissue evidence="3">Liver</tissue>
    </source>
</reference>
<dbReference type="Proteomes" id="UP001108280">
    <property type="component" value="Chromosome 3"/>
</dbReference>
<gene>
    <name evidence="3" type="primary">LOC107978277</name>
</gene>
<dbReference type="RefSeq" id="XP_035316698.1">
    <property type="nucleotide sequence ID" value="XM_035460807.1"/>
</dbReference>
<proteinExistence type="predicted"/>
<accession>A0A9J7JWA0</accession>
<dbReference type="GeneID" id="107978277"/>
<evidence type="ECO:0000313" key="2">
    <source>
        <dbReference type="Proteomes" id="UP001108280"/>
    </source>
</evidence>
<feature type="region of interest" description="Disordered" evidence="1">
    <location>
        <begin position="1"/>
        <end position="77"/>
    </location>
</feature>
<name>A0A9J7JWA0_CRIGR</name>
<dbReference type="KEGG" id="cge:107978277"/>
<reference evidence="2" key="1">
    <citation type="journal article" date="2018" name="Biotechnol. Bioeng.">
        <title>A reference genome of the Chinese hamster based on a hybrid assembly strategy.</title>
        <authorList>
            <person name="Rupp O."/>
            <person name="MacDonald M.L."/>
            <person name="Li S."/>
            <person name="Dhiman H."/>
            <person name="Polson S."/>
            <person name="Griep S."/>
            <person name="Heffner K."/>
            <person name="Hernandez I."/>
            <person name="Brinkrolf K."/>
            <person name="Jadhav V."/>
            <person name="Samoudi M."/>
            <person name="Hao H."/>
            <person name="Kingham B."/>
            <person name="Goesmann A."/>
            <person name="Betenbaugh M.J."/>
            <person name="Lewis N.E."/>
            <person name="Borth N."/>
            <person name="Lee K.H."/>
        </authorList>
    </citation>
    <scope>NUCLEOTIDE SEQUENCE [LARGE SCALE GENOMIC DNA]</scope>
    <source>
        <strain evidence="2">17A/GY</strain>
    </source>
</reference>
<evidence type="ECO:0000313" key="3">
    <source>
        <dbReference type="RefSeq" id="XP_035297952.1"/>
    </source>
</evidence>
<feature type="compositionally biased region" description="Low complexity" evidence="1">
    <location>
        <begin position="31"/>
        <end position="50"/>
    </location>
</feature>
<keyword evidence="2" id="KW-1185">Reference proteome</keyword>
<reference evidence="2" key="2">
    <citation type="journal article" date="2020" name="Biotechnol. Bioeng.">
        <title>Chromosome-scale scaffolds for the Chinese hamster reference genome assembly to facilitate the study of the CHO epigenome.</title>
        <authorList>
            <person name="Hilliard W."/>
            <person name="MacDonald M."/>
            <person name="Lee K.H."/>
        </authorList>
    </citation>
    <scope>NUCLEOTIDE SEQUENCE [LARGE SCALE GENOMIC DNA]</scope>
    <source>
        <strain evidence="2">17A/GY</strain>
    </source>
</reference>
<sequence length="213" mass="22804">MRSSGSRPPPQAHICAPTPALPRSPLTAHRSPGAPGTAAATSGGSGSRPLGSRKRESGSDRGVGQGRGEVTRRRRGFVMLRPRGEAWSLGPQQTELPGASALGWNYFTDEKIDIKKEFATKCRPDCTPPSCLHSLPPCLFMMQVSQGKAQHLQLERKNWLSPACDFRSFLGPWCPGLSAFGQLPVCLGIRIPTYSAPEAPPDPILPSLKAGGR</sequence>
<dbReference type="RefSeq" id="XP_035297952.1">
    <property type="nucleotide sequence ID" value="XM_035442061.1"/>
</dbReference>
<protein>
    <submittedName>
        <fullName evidence="3">Uncharacterized protein LOC107978277</fullName>
    </submittedName>
</protein>